<dbReference type="EMBL" id="SODV01000001">
    <property type="protein sequence ID" value="TDX00082.1"/>
    <property type="molecule type" value="Genomic_DNA"/>
</dbReference>
<keyword evidence="1" id="KW-0472">Membrane</keyword>
<keyword evidence="1" id="KW-0812">Transmembrane</keyword>
<evidence type="ECO:0000313" key="3">
    <source>
        <dbReference type="Proteomes" id="UP000294498"/>
    </source>
</evidence>
<dbReference type="RefSeq" id="WP_211352051.1">
    <property type="nucleotide sequence ID" value="NZ_SODV01000001.1"/>
</dbReference>
<evidence type="ECO:0000256" key="1">
    <source>
        <dbReference type="SAM" id="Phobius"/>
    </source>
</evidence>
<comment type="caution">
    <text evidence="2">The sequence shown here is derived from an EMBL/GenBank/DDBJ whole genome shotgun (WGS) entry which is preliminary data.</text>
</comment>
<protein>
    <submittedName>
        <fullName evidence="2">Uncharacterized protein</fullName>
    </submittedName>
</protein>
<feature type="transmembrane region" description="Helical" evidence="1">
    <location>
        <begin position="113"/>
        <end position="135"/>
    </location>
</feature>
<accession>A0A4R8DPR2</accession>
<keyword evidence="1" id="KW-1133">Transmembrane helix</keyword>
<sequence length="191" mass="21519">MTRFNPRTPAVLALLLAVAALRVIFSTDPHLSPLAVFTPIGAMALFGGACFSNRVKAFGWPLLTLWISDLLLDRFVFYGHWRLFYENFYWTYGAFALMVVTGRLLLRKVTVTRVLLATVLSVLIHWIVTDFGVWLEGTMYPKTGAGFVECLVAAIPYERFVLAGTLVYGTILFGSFAWMNRHHRALQPAIQ</sequence>
<feature type="transmembrane region" description="Helical" evidence="1">
    <location>
        <begin position="160"/>
        <end position="179"/>
    </location>
</feature>
<feature type="transmembrane region" description="Helical" evidence="1">
    <location>
        <begin position="87"/>
        <end position="106"/>
    </location>
</feature>
<feature type="transmembrane region" description="Helical" evidence="1">
    <location>
        <begin position="36"/>
        <end position="55"/>
    </location>
</feature>
<gene>
    <name evidence="2" type="ORF">EDB95_1099</name>
</gene>
<name>A0A4R8DPR2_9BACT</name>
<dbReference type="Proteomes" id="UP000294498">
    <property type="component" value="Unassembled WGS sequence"/>
</dbReference>
<dbReference type="AlphaFoldDB" id="A0A4R8DPR2"/>
<organism evidence="2 3">
    <name type="scientific">Dinghuibacter silviterrae</name>
    <dbReference type="NCBI Taxonomy" id="1539049"/>
    <lineage>
        <taxon>Bacteria</taxon>
        <taxon>Pseudomonadati</taxon>
        <taxon>Bacteroidota</taxon>
        <taxon>Chitinophagia</taxon>
        <taxon>Chitinophagales</taxon>
        <taxon>Chitinophagaceae</taxon>
        <taxon>Dinghuibacter</taxon>
    </lineage>
</organism>
<dbReference type="Pfam" id="PF20221">
    <property type="entry name" value="DUF6580"/>
    <property type="match status" value="1"/>
</dbReference>
<proteinExistence type="predicted"/>
<keyword evidence="3" id="KW-1185">Reference proteome</keyword>
<dbReference type="InterPro" id="IPR046487">
    <property type="entry name" value="DUF6580"/>
</dbReference>
<evidence type="ECO:0000313" key="2">
    <source>
        <dbReference type="EMBL" id="TDX00082.1"/>
    </source>
</evidence>
<reference evidence="2 3" key="1">
    <citation type="submission" date="2019-03" db="EMBL/GenBank/DDBJ databases">
        <title>Genomic Encyclopedia of Type Strains, Phase IV (KMG-IV): sequencing the most valuable type-strain genomes for metagenomic binning, comparative biology and taxonomic classification.</title>
        <authorList>
            <person name="Goeker M."/>
        </authorList>
    </citation>
    <scope>NUCLEOTIDE SEQUENCE [LARGE SCALE GENOMIC DNA]</scope>
    <source>
        <strain evidence="2 3">DSM 100059</strain>
    </source>
</reference>
<feature type="transmembrane region" description="Helical" evidence="1">
    <location>
        <begin position="62"/>
        <end position="81"/>
    </location>
</feature>